<accession>A0A0N0BIG8</accession>
<name>A0A0N0BIG8_9HYME</name>
<feature type="region of interest" description="Disordered" evidence="1">
    <location>
        <begin position="1"/>
        <end position="44"/>
    </location>
</feature>
<dbReference type="EMBL" id="KQ435729">
    <property type="protein sequence ID" value="KOX77684.1"/>
    <property type="molecule type" value="Genomic_DNA"/>
</dbReference>
<feature type="compositionally biased region" description="Low complexity" evidence="1">
    <location>
        <begin position="25"/>
        <end position="44"/>
    </location>
</feature>
<evidence type="ECO:0000256" key="1">
    <source>
        <dbReference type="SAM" id="MobiDB-lite"/>
    </source>
</evidence>
<evidence type="ECO:0000313" key="3">
    <source>
        <dbReference type="Proteomes" id="UP000053105"/>
    </source>
</evidence>
<feature type="compositionally biased region" description="Basic and acidic residues" evidence="1">
    <location>
        <begin position="12"/>
        <end position="24"/>
    </location>
</feature>
<sequence length="176" mass="19290">MACRPSSGCQCSRREKRERARWAAERSGSSARAAVSGGNSRGSATELGARVASLFTATHDGTIPAPGQPINDSHGETHREGHRKLVQHGNKHEFEEQRGLSEGPRLISRLDGFQREPFRGSLCVLYVIEPIGAYRGATRVVTGRYGQTDKQGRAYETWHLAIRLSDLPAASLRNNP</sequence>
<feature type="region of interest" description="Disordered" evidence="1">
    <location>
        <begin position="59"/>
        <end position="82"/>
    </location>
</feature>
<keyword evidence="3" id="KW-1185">Reference proteome</keyword>
<reference evidence="2 3" key="1">
    <citation type="submission" date="2015-07" db="EMBL/GenBank/DDBJ databases">
        <title>The genome of Melipona quadrifasciata.</title>
        <authorList>
            <person name="Pan H."/>
            <person name="Kapheim K."/>
        </authorList>
    </citation>
    <scope>NUCLEOTIDE SEQUENCE [LARGE SCALE GENOMIC DNA]</scope>
    <source>
        <strain evidence="2">0111107301</strain>
        <tissue evidence="2">Whole body</tissue>
    </source>
</reference>
<protein>
    <submittedName>
        <fullName evidence="2">Uncharacterized protein</fullName>
    </submittedName>
</protein>
<dbReference type="Proteomes" id="UP000053105">
    <property type="component" value="Unassembled WGS sequence"/>
</dbReference>
<gene>
    <name evidence="2" type="ORF">WN51_09349</name>
</gene>
<dbReference type="AlphaFoldDB" id="A0A0N0BIG8"/>
<organism evidence="2 3">
    <name type="scientific">Melipona quadrifasciata</name>
    <dbReference type="NCBI Taxonomy" id="166423"/>
    <lineage>
        <taxon>Eukaryota</taxon>
        <taxon>Metazoa</taxon>
        <taxon>Ecdysozoa</taxon>
        <taxon>Arthropoda</taxon>
        <taxon>Hexapoda</taxon>
        <taxon>Insecta</taxon>
        <taxon>Pterygota</taxon>
        <taxon>Neoptera</taxon>
        <taxon>Endopterygota</taxon>
        <taxon>Hymenoptera</taxon>
        <taxon>Apocrita</taxon>
        <taxon>Aculeata</taxon>
        <taxon>Apoidea</taxon>
        <taxon>Anthophila</taxon>
        <taxon>Apidae</taxon>
        <taxon>Melipona</taxon>
    </lineage>
</organism>
<proteinExistence type="predicted"/>
<evidence type="ECO:0000313" key="2">
    <source>
        <dbReference type="EMBL" id="KOX77684.1"/>
    </source>
</evidence>